<keyword evidence="8" id="KW-1185">Reference proteome</keyword>
<dbReference type="InterPro" id="IPR007627">
    <property type="entry name" value="RNA_pol_sigma70_r2"/>
</dbReference>
<dbReference type="SUPFAM" id="SSF88659">
    <property type="entry name" value="Sigma3 and sigma4 domains of RNA polymerase sigma factors"/>
    <property type="match status" value="1"/>
</dbReference>
<dbReference type="Gene3D" id="1.10.10.10">
    <property type="entry name" value="Winged helix-like DNA-binding domain superfamily/Winged helix DNA-binding domain"/>
    <property type="match status" value="1"/>
</dbReference>
<dbReference type="PANTHER" id="PTHR43133:SF62">
    <property type="entry name" value="RNA POLYMERASE SIGMA FACTOR SIGZ"/>
    <property type="match status" value="1"/>
</dbReference>
<comment type="similarity">
    <text evidence="1">Belongs to the sigma-70 factor family. ECF subfamily.</text>
</comment>
<dbReference type="InterPro" id="IPR036388">
    <property type="entry name" value="WH-like_DNA-bd_sf"/>
</dbReference>
<evidence type="ECO:0000256" key="4">
    <source>
        <dbReference type="ARBA" id="ARBA00023163"/>
    </source>
</evidence>
<evidence type="ECO:0000313" key="8">
    <source>
        <dbReference type="Proteomes" id="UP000597617"/>
    </source>
</evidence>
<reference evidence="7 8" key="1">
    <citation type="submission" date="2020-11" db="EMBL/GenBank/DDBJ databases">
        <authorList>
            <person name="Kim M.K."/>
        </authorList>
    </citation>
    <scope>NUCLEOTIDE SEQUENCE [LARGE SCALE GENOMIC DNA]</scope>
    <source>
        <strain evidence="7 8">BT683</strain>
    </source>
</reference>
<dbReference type="InterPro" id="IPR013325">
    <property type="entry name" value="RNA_pol_sigma_r2"/>
</dbReference>
<evidence type="ECO:0000256" key="1">
    <source>
        <dbReference type="ARBA" id="ARBA00010641"/>
    </source>
</evidence>
<gene>
    <name evidence="7" type="ORF">I2I05_18240</name>
</gene>
<dbReference type="Proteomes" id="UP000597617">
    <property type="component" value="Unassembled WGS sequence"/>
</dbReference>
<sequence length="187" mass="21039">MSSIPALPTAMDETELVQRLLARDEQALRRLQERYGRNLQAVIMRLVHKEALAQDLLQEGLLKIWLGIGGYDPARGRLFTWMVRVCCNHAIDVMRSPRHRFHNDNQSLESSSVQRAPAPTTFHPEHIGIRELTQGLKPRQREVIDLLYFGGCTQVETAEELGIPLATVKTRARAALVALAALARSAR</sequence>
<keyword evidence="2" id="KW-0805">Transcription regulation</keyword>
<comment type="caution">
    <text evidence="7">The sequence shown here is derived from an EMBL/GenBank/DDBJ whole genome shotgun (WGS) entry which is preliminary data.</text>
</comment>
<keyword evidence="4" id="KW-0804">Transcription</keyword>
<evidence type="ECO:0000259" key="6">
    <source>
        <dbReference type="Pfam" id="PF08281"/>
    </source>
</evidence>
<feature type="domain" description="RNA polymerase sigma-70 region 2" evidence="5">
    <location>
        <begin position="33"/>
        <end position="96"/>
    </location>
</feature>
<evidence type="ECO:0000259" key="5">
    <source>
        <dbReference type="Pfam" id="PF04542"/>
    </source>
</evidence>
<dbReference type="SUPFAM" id="SSF88946">
    <property type="entry name" value="Sigma2 domain of RNA polymerase sigma factors"/>
    <property type="match status" value="1"/>
</dbReference>
<evidence type="ECO:0000313" key="7">
    <source>
        <dbReference type="EMBL" id="MBF9239338.1"/>
    </source>
</evidence>
<evidence type="ECO:0000256" key="2">
    <source>
        <dbReference type="ARBA" id="ARBA00023015"/>
    </source>
</evidence>
<dbReference type="InterPro" id="IPR014284">
    <property type="entry name" value="RNA_pol_sigma-70_dom"/>
</dbReference>
<feature type="domain" description="RNA polymerase sigma factor 70 region 4 type 2" evidence="6">
    <location>
        <begin position="129"/>
        <end position="179"/>
    </location>
</feature>
<dbReference type="EMBL" id="JADQDQ010000011">
    <property type="protein sequence ID" value="MBF9239338.1"/>
    <property type="molecule type" value="Genomic_DNA"/>
</dbReference>
<dbReference type="PANTHER" id="PTHR43133">
    <property type="entry name" value="RNA POLYMERASE ECF-TYPE SIGMA FACTO"/>
    <property type="match status" value="1"/>
</dbReference>
<dbReference type="InterPro" id="IPR013249">
    <property type="entry name" value="RNA_pol_sigma70_r4_t2"/>
</dbReference>
<dbReference type="Gene3D" id="1.10.1740.10">
    <property type="match status" value="1"/>
</dbReference>
<evidence type="ECO:0000256" key="3">
    <source>
        <dbReference type="ARBA" id="ARBA00023082"/>
    </source>
</evidence>
<dbReference type="Pfam" id="PF08281">
    <property type="entry name" value="Sigma70_r4_2"/>
    <property type="match status" value="1"/>
</dbReference>
<accession>A0ABS0ILW6</accession>
<organism evidence="7 8">
    <name type="scientific">Hymenobacter jeongseonensis</name>
    <dbReference type="NCBI Taxonomy" id="2791027"/>
    <lineage>
        <taxon>Bacteria</taxon>
        <taxon>Pseudomonadati</taxon>
        <taxon>Bacteroidota</taxon>
        <taxon>Cytophagia</taxon>
        <taxon>Cytophagales</taxon>
        <taxon>Hymenobacteraceae</taxon>
        <taxon>Hymenobacter</taxon>
    </lineage>
</organism>
<dbReference type="InterPro" id="IPR013324">
    <property type="entry name" value="RNA_pol_sigma_r3/r4-like"/>
</dbReference>
<dbReference type="CDD" id="cd06171">
    <property type="entry name" value="Sigma70_r4"/>
    <property type="match status" value="1"/>
</dbReference>
<keyword evidence="3" id="KW-0731">Sigma factor</keyword>
<dbReference type="InterPro" id="IPR039425">
    <property type="entry name" value="RNA_pol_sigma-70-like"/>
</dbReference>
<protein>
    <submittedName>
        <fullName evidence="7">RNA polymerase sigma factor</fullName>
    </submittedName>
</protein>
<dbReference type="Pfam" id="PF04542">
    <property type="entry name" value="Sigma70_r2"/>
    <property type="match status" value="1"/>
</dbReference>
<proteinExistence type="inferred from homology"/>
<dbReference type="NCBIfam" id="TIGR02937">
    <property type="entry name" value="sigma70-ECF"/>
    <property type="match status" value="1"/>
</dbReference>
<dbReference type="RefSeq" id="WP_196283687.1">
    <property type="nucleotide sequence ID" value="NZ_JADQDQ010000011.1"/>
</dbReference>
<name>A0ABS0ILW6_9BACT</name>